<dbReference type="Proteomes" id="UP000644749">
    <property type="component" value="Unassembled WGS sequence"/>
</dbReference>
<dbReference type="Gene3D" id="3.20.20.150">
    <property type="entry name" value="Divalent-metal-dependent TIM barrel enzymes"/>
    <property type="match status" value="1"/>
</dbReference>
<protein>
    <submittedName>
        <fullName evidence="2">TIM barrel protein</fullName>
    </submittedName>
</protein>
<dbReference type="SUPFAM" id="SSF51658">
    <property type="entry name" value="Xylose isomerase-like"/>
    <property type="match status" value="1"/>
</dbReference>
<evidence type="ECO:0000313" key="2">
    <source>
        <dbReference type="EMBL" id="MBL3674210.1"/>
    </source>
</evidence>
<sequence length="288" mass="31559">MNPPSRRLSADQLIGANFGFQHLPLSEAAEAMRGFGMTRIELWGIAPHLDLFRADDARIDGIVRILDDSGLRLHCLTPEQVVYPVNIASGDDAYRQASIDLFRRAADICARLGGQYLFLTPGRGFENEPPQRAWDRSVQALRMIADHAADQGLRCLLEPLQRRESNIAHSAQDLRRLLEMVGSDKVDVVLDTVAMACAGDTVADYLSLFGDRLAHVHVVDGTPAGHLVLGDGRLPVLSWLDDLAQAGYRGTLTFEPFGDGSYALDPVAAWTRNMLAIAPHLEPVEALT</sequence>
<gene>
    <name evidence="2" type="ORF">JL111_12005</name>
</gene>
<dbReference type="PANTHER" id="PTHR12110">
    <property type="entry name" value="HYDROXYPYRUVATE ISOMERASE"/>
    <property type="match status" value="1"/>
</dbReference>
<dbReference type="EMBL" id="JAESHT010000009">
    <property type="protein sequence ID" value="MBL3674210.1"/>
    <property type="molecule type" value="Genomic_DNA"/>
</dbReference>
<dbReference type="InterPro" id="IPR036237">
    <property type="entry name" value="Xyl_isomerase-like_sf"/>
</dbReference>
<reference evidence="2 3" key="1">
    <citation type="submission" date="2021-01" db="EMBL/GenBank/DDBJ databases">
        <title>011410 draft genome.</title>
        <authorList>
            <person name="Lang L."/>
        </authorList>
    </citation>
    <scope>NUCLEOTIDE SEQUENCE [LARGE SCALE GENOMIC DNA]</scope>
    <source>
        <strain evidence="2 3">KCTC 42845</strain>
    </source>
</reference>
<accession>A0ABS1S647</accession>
<comment type="caution">
    <text evidence="2">The sequence shown here is derived from an EMBL/GenBank/DDBJ whole genome shotgun (WGS) entry which is preliminary data.</text>
</comment>
<dbReference type="InterPro" id="IPR013022">
    <property type="entry name" value="Xyl_isomerase-like_TIM-brl"/>
</dbReference>
<feature type="domain" description="Xylose isomerase-like TIM barrel" evidence="1">
    <location>
        <begin position="33"/>
        <end position="270"/>
    </location>
</feature>
<keyword evidence="3" id="KW-1185">Reference proteome</keyword>
<name>A0ABS1S647_9RHOB</name>
<proteinExistence type="predicted"/>
<organism evidence="2 3">
    <name type="scientific">Paracoccus aerius</name>
    <dbReference type="NCBI Taxonomy" id="1915382"/>
    <lineage>
        <taxon>Bacteria</taxon>
        <taxon>Pseudomonadati</taxon>
        <taxon>Pseudomonadota</taxon>
        <taxon>Alphaproteobacteria</taxon>
        <taxon>Rhodobacterales</taxon>
        <taxon>Paracoccaceae</taxon>
        <taxon>Paracoccus</taxon>
    </lineage>
</organism>
<dbReference type="RefSeq" id="WP_191309839.1">
    <property type="nucleotide sequence ID" value="NZ_BNCL01000006.1"/>
</dbReference>
<evidence type="ECO:0000313" key="3">
    <source>
        <dbReference type="Proteomes" id="UP000644749"/>
    </source>
</evidence>
<dbReference type="Pfam" id="PF01261">
    <property type="entry name" value="AP_endonuc_2"/>
    <property type="match status" value="1"/>
</dbReference>
<dbReference type="InterPro" id="IPR050312">
    <property type="entry name" value="IolE/XylAMocC-like"/>
</dbReference>
<evidence type="ECO:0000259" key="1">
    <source>
        <dbReference type="Pfam" id="PF01261"/>
    </source>
</evidence>